<gene>
    <name evidence="18" type="primary">E7</name>
</gene>
<keyword evidence="13 18" id="KW-0804">Transcription</keyword>
<keyword evidence="10 18" id="KW-0805">Transcription regulation</keyword>
<dbReference type="EMBL" id="MH777253">
    <property type="protein sequence ID" value="AYA93995.1"/>
    <property type="molecule type" value="Genomic_DNA"/>
</dbReference>
<comment type="subunit">
    <text evidence="18">Homodimer. Homooligomer. Interacts with host RB1; this interaction induces dissociation of RB1-E2F1 complex thereby disrupting RB1 activity. Interacts with host EP300; this interaction represses EP300 transcriptional activity. Interacts with protein E2; this interaction inhibits E7 oncogenic activity. Interacts with host TMEM173/STING; this interaction impairs the ability of TMEM173/STING to sense cytosolic DNA and promote the production of type I interferon (IFN-alpha and IFN-beta).</text>
</comment>
<evidence type="ECO:0000256" key="19">
    <source>
        <dbReference type="PIRNR" id="PIRNR003407"/>
    </source>
</evidence>
<comment type="domain">
    <text evidence="18">The E7 terminal domain is an intrinsically disordered domain, whose flexibility and conformational transitions confer target adaptability to the oncoprotein. It allows adaptation to a variety of protein targets and exposes the PEST degradation sequence that regulates its turnover in the cell.</text>
</comment>
<evidence type="ECO:0000256" key="14">
    <source>
        <dbReference type="ARBA" id="ARBA00023200"/>
    </source>
</evidence>
<comment type="function">
    <text evidence="19">E7 protein has both transforming and trans-activating activities.</text>
</comment>
<keyword evidence="7 18" id="KW-0863">Zinc-finger</keyword>
<keyword evidence="17 18" id="KW-1078">G1/S host cell cycle checkpoint dysregulation by virus</keyword>
<comment type="caution">
    <text evidence="18">Lacks conserved residue(s) required for the propagation of feature annotation.</text>
</comment>
<evidence type="ECO:0000256" key="1">
    <source>
        <dbReference type="ARBA" id="ARBA00022504"/>
    </source>
</evidence>
<dbReference type="GO" id="GO:0019904">
    <property type="term" value="F:protein domain specific binding"/>
    <property type="evidence" value="ECO:0007669"/>
    <property type="project" value="UniProtKB-UniRule"/>
</dbReference>
<evidence type="ECO:0000256" key="4">
    <source>
        <dbReference type="ARBA" id="ARBA00022581"/>
    </source>
</evidence>
<reference evidence="20" key="1">
    <citation type="journal article" date="2018" name="Nat. Med.">
        <title>Expanded skin virome in DOCK8-deficient patients.</title>
        <authorList>
            <consortium name="NISC Comparative Sequencing Program"/>
            <person name="Tirosh O."/>
            <person name="Conlan S."/>
            <person name="Deming C."/>
            <person name="Lee-Lin S.Q."/>
            <person name="Huang X."/>
            <person name="Su H.C."/>
            <person name="Freeman A.F."/>
            <person name="Segre J.A."/>
            <person name="Kong H.H."/>
        </authorList>
    </citation>
    <scope>NUCLEOTIDE SEQUENCE</scope>
    <source>
        <strain evidence="20">HPV-mSK_111</strain>
    </source>
</reference>
<sequence>MIGKEVTIPDIVLELQEYVQPTDLHCDEELTEEEAAEEEPCYTPFKIIVACGCGAKLRLFVLATDKGIRTQQSLLLGEVQLLCPECRDKLRNE</sequence>
<dbReference type="GO" id="GO:0003700">
    <property type="term" value="F:DNA-binding transcription factor activity"/>
    <property type="evidence" value="ECO:0007669"/>
    <property type="project" value="UniProtKB-UniRule"/>
</dbReference>
<keyword evidence="15" id="KW-0922">Interferon antiviral system evasion</keyword>
<keyword evidence="8 18" id="KW-1114">Inhibition of host interferon signaling pathway by virus</keyword>
<keyword evidence="1 18" id="KW-1121">Modulation of host cell cycle by virus</keyword>
<dbReference type="GO" id="GO:0030430">
    <property type="term" value="C:host cell cytoplasm"/>
    <property type="evidence" value="ECO:0007669"/>
    <property type="project" value="UniProtKB-SubCell"/>
</dbReference>
<evidence type="ECO:0000256" key="11">
    <source>
        <dbReference type="ARBA" id="ARBA00023125"/>
    </source>
</evidence>
<comment type="subcellular location">
    <subcellularLocation>
        <location evidence="18">Host cytoplasm</location>
    </subcellularLocation>
    <subcellularLocation>
        <location evidence="18">Host nucleus</location>
    </subcellularLocation>
    <text evidence="18">Predominantly found in the host nucleus.</text>
</comment>
<dbReference type="GO" id="GO:0042025">
    <property type="term" value="C:host cell nucleus"/>
    <property type="evidence" value="ECO:0007669"/>
    <property type="project" value="UniProtKB-SubCell"/>
</dbReference>
<keyword evidence="4 18" id="KW-0945">Host-virus interaction</keyword>
<proteinExistence type="inferred from homology"/>
<keyword evidence="11 18" id="KW-0238">DNA-binding</keyword>
<evidence type="ECO:0000256" key="13">
    <source>
        <dbReference type="ARBA" id="ARBA00023163"/>
    </source>
</evidence>
<keyword evidence="6 18" id="KW-0479">Metal-binding</keyword>
<accession>A0A385PJD0</accession>
<evidence type="ECO:0000256" key="8">
    <source>
        <dbReference type="ARBA" id="ARBA00022830"/>
    </source>
</evidence>
<evidence type="ECO:0000256" key="3">
    <source>
        <dbReference type="ARBA" id="ARBA00022562"/>
    </source>
</evidence>
<keyword evidence="9 18" id="KW-0862">Zinc</keyword>
<dbReference type="HAMAP" id="MF_04004">
    <property type="entry name" value="PPV_E7"/>
    <property type="match status" value="1"/>
</dbReference>
<comment type="PTM">
    <text evidence="18">Highly phosphorylated.</text>
</comment>
<protein>
    <recommendedName>
        <fullName evidence="18 19">Protein E7</fullName>
    </recommendedName>
</protein>
<evidence type="ECO:0000256" key="9">
    <source>
        <dbReference type="ARBA" id="ARBA00022833"/>
    </source>
</evidence>
<keyword evidence="12 18" id="KW-0010">Activator</keyword>
<evidence type="ECO:0000256" key="17">
    <source>
        <dbReference type="ARBA" id="ARBA00023309"/>
    </source>
</evidence>
<dbReference type="GO" id="GO:0008270">
    <property type="term" value="F:zinc ion binding"/>
    <property type="evidence" value="ECO:0007669"/>
    <property type="project" value="UniProtKB-KW"/>
</dbReference>
<keyword evidence="16 18" id="KW-0899">Viral immunoevasion</keyword>
<comment type="similarity">
    <text evidence="18 19">Belongs to the papillomaviridae E7 protein family.</text>
</comment>
<evidence type="ECO:0000256" key="18">
    <source>
        <dbReference type="HAMAP-Rule" id="MF_04004"/>
    </source>
</evidence>
<feature type="short sequence motif" description="Nuclear export signal" evidence="18">
    <location>
        <begin position="68"/>
        <end position="76"/>
    </location>
</feature>
<dbReference type="GO" id="GO:0006351">
    <property type="term" value="P:DNA-templated transcription"/>
    <property type="evidence" value="ECO:0007669"/>
    <property type="project" value="UniProtKB-UniRule"/>
</dbReference>
<keyword evidence="14 18" id="KW-1035">Host cytoplasm</keyword>
<name>A0A385PJD0_9PAPI</name>
<evidence type="ECO:0000313" key="20">
    <source>
        <dbReference type="EMBL" id="AYA93995.1"/>
    </source>
</evidence>
<evidence type="ECO:0000256" key="7">
    <source>
        <dbReference type="ARBA" id="ARBA00022771"/>
    </source>
</evidence>
<dbReference type="GO" id="GO:0052170">
    <property type="term" value="P:symbiont-mediated suppression of host innate immune response"/>
    <property type="evidence" value="ECO:0007669"/>
    <property type="project" value="UniProtKB-KW"/>
</dbReference>
<evidence type="ECO:0000256" key="15">
    <source>
        <dbReference type="ARBA" id="ARBA00023258"/>
    </source>
</evidence>
<evidence type="ECO:0000256" key="5">
    <source>
        <dbReference type="ARBA" id="ARBA00022632"/>
    </source>
</evidence>
<evidence type="ECO:0000256" key="10">
    <source>
        <dbReference type="ARBA" id="ARBA00023015"/>
    </source>
</evidence>
<dbReference type="GO" id="GO:0003677">
    <property type="term" value="F:DNA binding"/>
    <property type="evidence" value="ECO:0007669"/>
    <property type="project" value="UniProtKB-UniRule"/>
</dbReference>
<dbReference type="Pfam" id="PF00527">
    <property type="entry name" value="E7"/>
    <property type="match status" value="1"/>
</dbReference>
<keyword evidence="2 18" id="KW-0244">Early protein</keyword>
<dbReference type="SUPFAM" id="SSF161234">
    <property type="entry name" value="E7 C-terminal domain-like"/>
    <property type="match status" value="1"/>
</dbReference>
<evidence type="ECO:0000256" key="6">
    <source>
        <dbReference type="ARBA" id="ARBA00022723"/>
    </source>
</evidence>
<evidence type="ECO:0000256" key="16">
    <source>
        <dbReference type="ARBA" id="ARBA00023280"/>
    </source>
</evidence>
<keyword evidence="3 18" id="KW-1048">Host nucleus</keyword>
<dbReference type="GO" id="GO:0039645">
    <property type="term" value="P:symbiont-mediated perturbation of host cell cycle G1/S transition checkpoint"/>
    <property type="evidence" value="ECO:0007669"/>
    <property type="project" value="UniProtKB-UniRule"/>
</dbReference>
<comment type="function">
    <text evidence="18">Plays a role in viral genome replication by driving entry of quiescent cells into the cell cycle. Stimulation of progression from G1 to S phase allows the virus to efficiently use the cellular DNA replicating machinery to achieve viral genome replication. E7 protein has both transforming and trans-activating activities. Induces the disassembly of the E2F1 transcription factor from RB1, with subsequent transcriptional activation of E2F1-regulated S-phase genes. Interferes with host histone deacetylation mediated by HDAC1 and HDAC2, leading to transcription activation. Plays also a role in the inhibition of both antiviral and antiproliferative functions of host interferon alpha. Interaction with host TMEM173/STING impairs the ability of TMEM173/STING to sense cytosolic DNA and promote the production of type I interferon (IFN-alpha and IFN-beta).</text>
</comment>
<evidence type="ECO:0000256" key="12">
    <source>
        <dbReference type="ARBA" id="ARBA00023159"/>
    </source>
</evidence>
<organism evidence="20">
    <name type="scientific">Human papillomavirus</name>
    <dbReference type="NCBI Taxonomy" id="10566"/>
    <lineage>
        <taxon>Viruses</taxon>
        <taxon>Monodnaviria</taxon>
        <taxon>Shotokuvirae</taxon>
        <taxon>Cossaviricota</taxon>
        <taxon>Papovaviricetes</taxon>
        <taxon>Zurhausenvirales</taxon>
        <taxon>Papillomaviridae</taxon>
    </lineage>
</organism>
<dbReference type="PIRSF" id="PIRSF003407">
    <property type="entry name" value="Papvi_E7"/>
    <property type="match status" value="1"/>
</dbReference>
<dbReference type="GO" id="GO:0039502">
    <property type="term" value="P:symbiont-mediated suppression of host type I interferon-mediated signaling pathway"/>
    <property type="evidence" value="ECO:0007669"/>
    <property type="project" value="UniProtKB-UniRule"/>
</dbReference>
<feature type="short sequence motif" description="LXCXE motif; interaction with host RB1 and TMEM173/STING" evidence="18">
    <location>
        <begin position="24"/>
        <end position="28"/>
    </location>
</feature>
<evidence type="ECO:0000256" key="2">
    <source>
        <dbReference type="ARBA" id="ARBA00022518"/>
    </source>
</evidence>
<dbReference type="Gene3D" id="3.30.160.330">
    <property type="match status" value="1"/>
</dbReference>
<keyword evidence="5 18" id="KW-1090">Inhibition of host innate immune response by virus</keyword>
<dbReference type="InterPro" id="IPR000148">
    <property type="entry name" value="Papilloma_E7"/>
</dbReference>